<keyword evidence="1" id="KW-0805">Transcription regulation</keyword>
<evidence type="ECO:0000256" key="3">
    <source>
        <dbReference type="ARBA" id="ARBA00023163"/>
    </source>
</evidence>
<dbReference type="GO" id="GO:0006355">
    <property type="term" value="P:regulation of DNA-templated transcription"/>
    <property type="evidence" value="ECO:0007669"/>
    <property type="project" value="InterPro"/>
</dbReference>
<evidence type="ECO:0000313" key="6">
    <source>
        <dbReference type="Proteomes" id="UP000028926"/>
    </source>
</evidence>
<accession>A0A077AWQ1</accession>
<dbReference type="eggNOG" id="COG2197">
    <property type="taxonomic scope" value="Bacteria"/>
</dbReference>
<dbReference type="SUPFAM" id="SSF46894">
    <property type="entry name" value="C-terminal effector domain of the bipartite response regulators"/>
    <property type="match status" value="1"/>
</dbReference>
<dbReference type="PANTHER" id="PTHR44688">
    <property type="entry name" value="DNA-BINDING TRANSCRIPTIONAL ACTIVATOR DEVR_DOSR"/>
    <property type="match status" value="1"/>
</dbReference>
<dbReference type="EMBL" id="CP008941">
    <property type="protein sequence ID" value="AIK96911.1"/>
    <property type="molecule type" value="Genomic_DNA"/>
</dbReference>
<evidence type="ECO:0000259" key="4">
    <source>
        <dbReference type="PROSITE" id="PS50043"/>
    </source>
</evidence>
<dbReference type="PANTHER" id="PTHR44688:SF16">
    <property type="entry name" value="DNA-BINDING TRANSCRIPTIONAL ACTIVATOR DEVR_DOSR"/>
    <property type="match status" value="1"/>
</dbReference>
<gene>
    <name evidence="5" type="ORF">ID47_09470</name>
</gene>
<dbReference type="HOGENOM" id="CLU_1624134_0_0_5"/>
<organism evidence="5 6">
    <name type="scientific">Candidatus Odyssella acanthamoebae</name>
    <dbReference type="NCBI Taxonomy" id="91604"/>
    <lineage>
        <taxon>Bacteria</taxon>
        <taxon>Pseudomonadati</taxon>
        <taxon>Pseudomonadota</taxon>
        <taxon>Alphaproteobacteria</taxon>
        <taxon>Holosporales</taxon>
        <taxon>Candidatus Paracaedibacteraceae</taxon>
        <taxon>Candidatus Odyssella</taxon>
    </lineage>
</organism>
<dbReference type="InterPro" id="IPR016032">
    <property type="entry name" value="Sig_transdc_resp-reg_C-effctor"/>
</dbReference>
<evidence type="ECO:0000256" key="2">
    <source>
        <dbReference type="ARBA" id="ARBA00023125"/>
    </source>
</evidence>
<dbReference type="AlphaFoldDB" id="A0A077AWQ1"/>
<reference evidence="5 6" key="1">
    <citation type="submission" date="2014-07" db="EMBL/GenBank/DDBJ databases">
        <title>Comparative genomic insights into amoeba endosymbionts belonging to the families of Holosporaceae and Candidatus Midichloriaceae within Rickettsiales.</title>
        <authorList>
            <person name="Wang Z."/>
            <person name="Wu M."/>
        </authorList>
    </citation>
    <scope>NUCLEOTIDE SEQUENCE [LARGE SCALE GENOMIC DNA]</scope>
    <source>
        <strain evidence="5">PRA3</strain>
    </source>
</reference>
<dbReference type="OrthoDB" id="8113315at2"/>
<dbReference type="Pfam" id="PF00196">
    <property type="entry name" value="GerE"/>
    <property type="match status" value="1"/>
</dbReference>
<dbReference type="InterPro" id="IPR000792">
    <property type="entry name" value="Tscrpt_reg_LuxR_C"/>
</dbReference>
<sequence length="163" mass="19158">MLQSSFNRWDFLPPDPQYIYQYFQDHFNNAHGLTVVKKYHTHCDFFIFSTSANNPLINNFYLNNKEIILRCIEDFYSDMHEALKELKSHCFWVPTNNSHLKLDPLSVSLSKRQSECALLLLKGLTTKQIAQKINLSPHTIEEYLTHLREKLEVANKTLLTLIN</sequence>
<dbReference type="PRINTS" id="PR00038">
    <property type="entry name" value="HTHLUXR"/>
</dbReference>
<dbReference type="GO" id="GO:0003677">
    <property type="term" value="F:DNA binding"/>
    <property type="evidence" value="ECO:0007669"/>
    <property type="project" value="UniProtKB-KW"/>
</dbReference>
<evidence type="ECO:0000313" key="5">
    <source>
        <dbReference type="EMBL" id="AIK96911.1"/>
    </source>
</evidence>
<dbReference type="KEGG" id="paca:ID47_09470"/>
<keyword evidence="6" id="KW-1185">Reference proteome</keyword>
<dbReference type="InterPro" id="IPR036388">
    <property type="entry name" value="WH-like_DNA-bd_sf"/>
</dbReference>
<dbReference type="Gene3D" id="1.10.10.10">
    <property type="entry name" value="Winged helix-like DNA-binding domain superfamily/Winged helix DNA-binding domain"/>
    <property type="match status" value="1"/>
</dbReference>
<dbReference type="Proteomes" id="UP000028926">
    <property type="component" value="Chromosome"/>
</dbReference>
<dbReference type="RefSeq" id="WP_038465723.1">
    <property type="nucleotide sequence ID" value="NZ_CP008941.1"/>
</dbReference>
<dbReference type="PROSITE" id="PS50043">
    <property type="entry name" value="HTH_LUXR_2"/>
    <property type="match status" value="1"/>
</dbReference>
<feature type="domain" description="HTH luxR-type" evidence="4">
    <location>
        <begin position="102"/>
        <end position="163"/>
    </location>
</feature>
<name>A0A077AWQ1_9PROT</name>
<keyword evidence="3" id="KW-0804">Transcription</keyword>
<dbReference type="SMART" id="SM00421">
    <property type="entry name" value="HTH_LUXR"/>
    <property type="match status" value="1"/>
</dbReference>
<dbReference type="PROSITE" id="PS00622">
    <property type="entry name" value="HTH_LUXR_1"/>
    <property type="match status" value="1"/>
</dbReference>
<proteinExistence type="predicted"/>
<keyword evidence="2" id="KW-0238">DNA-binding</keyword>
<evidence type="ECO:0000256" key="1">
    <source>
        <dbReference type="ARBA" id="ARBA00023015"/>
    </source>
</evidence>
<protein>
    <recommendedName>
        <fullName evidence="4">HTH luxR-type domain-containing protein</fullName>
    </recommendedName>
</protein>